<evidence type="ECO:0000259" key="5">
    <source>
        <dbReference type="Pfam" id="PF03088"/>
    </source>
</evidence>
<keyword evidence="3" id="KW-0325">Glycoprotein</keyword>
<dbReference type="OrthoDB" id="5307922at2759"/>
<feature type="domain" description="Strictosidine synthase conserved region" evidence="5">
    <location>
        <begin position="201"/>
        <end position="279"/>
    </location>
</feature>
<proteinExistence type="inferred from homology"/>
<dbReference type="Proteomes" id="UP000285301">
    <property type="component" value="Unassembled WGS sequence"/>
</dbReference>
<dbReference type="STRING" id="1965070.A0A443QM32"/>
<dbReference type="AlphaFoldDB" id="A0A443QM32"/>
<protein>
    <submittedName>
        <fullName evidence="6">Adipocyte plasma membrane-associated protein-like protein</fullName>
    </submittedName>
</protein>
<evidence type="ECO:0000313" key="7">
    <source>
        <dbReference type="Proteomes" id="UP000285301"/>
    </source>
</evidence>
<sequence>MSLKAQILKSFVLSFLFVFLFFVFLFYAPFLLDFNPNSFRYAPKNDFFLFYISYFHSIPLPNSFSGALKENDLLSKTVHLFEGEIKGPESIAAFNGDVYTALADGRVIRVRDDAYTVVADVSESPCEGRWDEAKCGHPLGIRFDSKGYLYFIDAYHGLKRLDLVSKELTTVFNISTQANGRASKLFDDFVIDEAAGAKGGNVYYMTDVSDKWPLDHILYCAAEHNKNGRVLKYDEETKTTSVLVERLSFPNGIELNDAKDALIVAVANERRLIKIQIKGSEAGKVETFLDLLPGEPDNIRRSVDEKQTFWVAFAIARNSSHPTVLDIFSNKPMLRKVVLRFIHALGSTLQYFGSLTNFVPLIDFGHKVKTELLVDFLMLITRLHGLVIEVDSNGKIVRSLHSPDGHTFLSSEAREVIEGSRKVLYIGSFLNNYLGKLYLN</sequence>
<dbReference type="Pfam" id="PF20067">
    <property type="entry name" value="SSL_N"/>
    <property type="match status" value="1"/>
</dbReference>
<dbReference type="InterPro" id="IPR011042">
    <property type="entry name" value="6-blade_b-propeller_TolB-like"/>
</dbReference>
<dbReference type="Pfam" id="PF03088">
    <property type="entry name" value="Str_synth"/>
    <property type="match status" value="1"/>
</dbReference>
<keyword evidence="4" id="KW-0812">Transmembrane</keyword>
<organism evidence="6 7">
    <name type="scientific">Dinothrombium tinctorium</name>
    <dbReference type="NCBI Taxonomy" id="1965070"/>
    <lineage>
        <taxon>Eukaryota</taxon>
        <taxon>Metazoa</taxon>
        <taxon>Ecdysozoa</taxon>
        <taxon>Arthropoda</taxon>
        <taxon>Chelicerata</taxon>
        <taxon>Arachnida</taxon>
        <taxon>Acari</taxon>
        <taxon>Acariformes</taxon>
        <taxon>Trombidiformes</taxon>
        <taxon>Prostigmata</taxon>
        <taxon>Anystina</taxon>
        <taxon>Parasitengona</taxon>
        <taxon>Trombidioidea</taxon>
        <taxon>Trombidiidae</taxon>
        <taxon>Dinothrombium</taxon>
    </lineage>
</organism>
<name>A0A443QM32_9ACAR</name>
<evidence type="ECO:0000256" key="4">
    <source>
        <dbReference type="SAM" id="Phobius"/>
    </source>
</evidence>
<keyword evidence="4" id="KW-0472">Membrane</keyword>
<dbReference type="SUPFAM" id="SSF63829">
    <property type="entry name" value="Calcium-dependent phosphotriesterase"/>
    <property type="match status" value="1"/>
</dbReference>
<dbReference type="PANTHER" id="PTHR10426:SF88">
    <property type="entry name" value="ADIPOCYTE PLASMA MEMBRANE-ASSOCIATED PROTEIN HEMOMUCIN-RELATED"/>
    <property type="match status" value="1"/>
</dbReference>
<dbReference type="GO" id="GO:0012505">
    <property type="term" value="C:endomembrane system"/>
    <property type="evidence" value="ECO:0007669"/>
    <property type="project" value="TreeGrafter"/>
</dbReference>
<comment type="caution">
    <text evidence="6">The sequence shown here is derived from an EMBL/GenBank/DDBJ whole genome shotgun (WGS) entry which is preliminary data.</text>
</comment>
<evidence type="ECO:0000313" key="6">
    <source>
        <dbReference type="EMBL" id="RWS04067.1"/>
    </source>
</evidence>
<feature type="transmembrane region" description="Helical" evidence="4">
    <location>
        <begin position="12"/>
        <end position="32"/>
    </location>
</feature>
<keyword evidence="7" id="KW-1185">Reference proteome</keyword>
<dbReference type="GO" id="GO:0016787">
    <property type="term" value="F:hydrolase activity"/>
    <property type="evidence" value="ECO:0007669"/>
    <property type="project" value="TreeGrafter"/>
</dbReference>
<keyword evidence="4" id="KW-1133">Transmembrane helix</keyword>
<reference evidence="6 7" key="1">
    <citation type="journal article" date="2018" name="Gigascience">
        <title>Genomes of trombidid mites reveal novel predicted allergens and laterally-transferred genes associated with secondary metabolism.</title>
        <authorList>
            <person name="Dong X."/>
            <person name="Chaisiri K."/>
            <person name="Xia D."/>
            <person name="Armstrong S.D."/>
            <person name="Fang Y."/>
            <person name="Donnelly M.J."/>
            <person name="Kadowaki T."/>
            <person name="McGarry J.W."/>
            <person name="Darby A.C."/>
            <person name="Makepeace B.L."/>
        </authorList>
    </citation>
    <scope>NUCLEOTIDE SEQUENCE [LARGE SCALE GENOMIC DNA]</scope>
    <source>
        <strain evidence="6">UoL-WK</strain>
    </source>
</reference>
<evidence type="ECO:0000256" key="2">
    <source>
        <dbReference type="ARBA" id="ARBA00022553"/>
    </source>
</evidence>
<keyword evidence="2" id="KW-0597">Phosphoprotein</keyword>
<dbReference type="PANTHER" id="PTHR10426">
    <property type="entry name" value="STRICTOSIDINE SYNTHASE-RELATED"/>
    <property type="match status" value="1"/>
</dbReference>
<comment type="similarity">
    <text evidence="1">Belongs to the strictosidine synthase family.</text>
</comment>
<evidence type="ECO:0000256" key="3">
    <source>
        <dbReference type="ARBA" id="ARBA00023180"/>
    </source>
</evidence>
<dbReference type="Gene3D" id="2.120.10.30">
    <property type="entry name" value="TolB, C-terminal domain"/>
    <property type="match status" value="1"/>
</dbReference>
<dbReference type="EMBL" id="NCKU01005892">
    <property type="protein sequence ID" value="RWS04067.1"/>
    <property type="molecule type" value="Genomic_DNA"/>
</dbReference>
<gene>
    <name evidence="6" type="ORF">B4U79_05564</name>
</gene>
<evidence type="ECO:0000256" key="1">
    <source>
        <dbReference type="ARBA" id="ARBA00009191"/>
    </source>
</evidence>
<accession>A0A443QM32</accession>
<dbReference type="InterPro" id="IPR018119">
    <property type="entry name" value="Strictosidine_synth_cons-reg"/>
</dbReference>